<reference evidence="2 3" key="1">
    <citation type="journal article" date="2012" name="PLoS ONE">
        <title>The purine-utilizing bacterium Clostridium acidurici 9a: a genome-guided metabolic reconsideration.</title>
        <authorList>
            <person name="Hartwich K."/>
            <person name="Poehlein A."/>
            <person name="Daniel R."/>
        </authorList>
    </citation>
    <scope>NUCLEOTIDE SEQUENCE [LARGE SCALE GENOMIC DNA]</scope>
    <source>
        <strain evidence="3">ATCC 7906 / DSM 604 / BCRC 14475 / CIP 104303 / KCTC 5404 / NCIMB 10678 / 9a</strain>
    </source>
</reference>
<gene>
    <name evidence="2" type="ordered locus">Curi_c28330</name>
</gene>
<dbReference type="HOGENOM" id="CLU_1701136_0_0_9"/>
<evidence type="ECO:0000313" key="2">
    <source>
        <dbReference type="EMBL" id="AFS79825.1"/>
    </source>
</evidence>
<dbReference type="eggNOG" id="ENOG5030GYF">
    <property type="taxonomic scope" value="Bacteria"/>
</dbReference>
<dbReference type="RefSeq" id="WP_014968959.1">
    <property type="nucleotide sequence ID" value="NC_018664.1"/>
</dbReference>
<dbReference type="EMBL" id="CP003326">
    <property type="protein sequence ID" value="AFS79825.1"/>
    <property type="molecule type" value="Genomic_DNA"/>
</dbReference>
<sequence>MFKKILAFASVLLTVGILSNSTYAANDTVQLISPQNKTVTTNNIVLVSGKGKQGTNLTIDAYLSNIIKDKIDFNNIPKDGYVLILSEDLKIGASGNFAKELTLKKGLHKIEVKVVNSANSAVRYIYITDLNKARKELESVNDIKFTETLKQLIK</sequence>
<feature type="signal peptide" evidence="1">
    <location>
        <begin position="1"/>
        <end position="24"/>
    </location>
</feature>
<dbReference type="AlphaFoldDB" id="K0B4H3"/>
<organism evidence="2 3">
    <name type="scientific">Gottschalkia acidurici (strain ATCC 7906 / DSM 604 / BCRC 14475 / CIP 104303 / KCTC 5404 / NCIMB 10678 / 9a)</name>
    <name type="common">Clostridium acidurici</name>
    <dbReference type="NCBI Taxonomy" id="1128398"/>
    <lineage>
        <taxon>Bacteria</taxon>
        <taxon>Bacillati</taxon>
        <taxon>Bacillota</taxon>
        <taxon>Tissierellia</taxon>
        <taxon>Tissierellales</taxon>
        <taxon>Gottschalkiaceae</taxon>
        <taxon>Gottschalkia</taxon>
    </lineage>
</organism>
<keyword evidence="3" id="KW-1185">Reference proteome</keyword>
<dbReference type="STRING" id="1128398.Curi_c28330"/>
<evidence type="ECO:0000313" key="3">
    <source>
        <dbReference type="Proteomes" id="UP000006094"/>
    </source>
</evidence>
<keyword evidence="1" id="KW-0732">Signal</keyword>
<name>K0B4H3_GOTA9</name>
<accession>K0B4H3</accession>
<feature type="chain" id="PRO_5003829083" evidence="1">
    <location>
        <begin position="25"/>
        <end position="154"/>
    </location>
</feature>
<proteinExistence type="predicted"/>
<evidence type="ECO:0000256" key="1">
    <source>
        <dbReference type="SAM" id="SignalP"/>
    </source>
</evidence>
<protein>
    <submittedName>
        <fullName evidence="2">Uncharacterized protein</fullName>
    </submittedName>
</protein>
<dbReference type="KEGG" id="cad:Curi_c28330"/>
<dbReference type="Proteomes" id="UP000006094">
    <property type="component" value="Chromosome"/>
</dbReference>